<evidence type="ECO:0000313" key="2">
    <source>
        <dbReference type="Proteomes" id="UP001500655"/>
    </source>
</evidence>
<name>A0ABN2JTA0_9ACTN</name>
<reference evidence="1 2" key="1">
    <citation type="journal article" date="2019" name="Int. J. Syst. Evol. Microbiol.">
        <title>The Global Catalogue of Microorganisms (GCM) 10K type strain sequencing project: providing services to taxonomists for standard genome sequencing and annotation.</title>
        <authorList>
            <consortium name="The Broad Institute Genomics Platform"/>
            <consortium name="The Broad Institute Genome Sequencing Center for Infectious Disease"/>
            <person name="Wu L."/>
            <person name="Ma J."/>
        </authorList>
    </citation>
    <scope>NUCLEOTIDE SEQUENCE [LARGE SCALE GENOMIC DNA]</scope>
    <source>
        <strain evidence="1 2">JCM 13249</strain>
    </source>
</reference>
<comment type="caution">
    <text evidence="1">The sequence shown here is derived from an EMBL/GenBank/DDBJ whole genome shotgun (WGS) entry which is preliminary data.</text>
</comment>
<protein>
    <submittedName>
        <fullName evidence="1">Uncharacterized protein</fullName>
    </submittedName>
</protein>
<keyword evidence="2" id="KW-1185">Reference proteome</keyword>
<accession>A0ABN2JTA0</accession>
<proteinExistence type="predicted"/>
<dbReference type="Proteomes" id="UP001500655">
    <property type="component" value="Unassembled WGS sequence"/>
</dbReference>
<organism evidence="1 2">
    <name type="scientific">Luedemannella helvata</name>
    <dbReference type="NCBI Taxonomy" id="349315"/>
    <lineage>
        <taxon>Bacteria</taxon>
        <taxon>Bacillati</taxon>
        <taxon>Actinomycetota</taxon>
        <taxon>Actinomycetes</taxon>
        <taxon>Micromonosporales</taxon>
        <taxon>Micromonosporaceae</taxon>
        <taxon>Luedemannella</taxon>
    </lineage>
</organism>
<dbReference type="EMBL" id="BAAALS010000002">
    <property type="protein sequence ID" value="GAA1738345.1"/>
    <property type="molecule type" value="Genomic_DNA"/>
</dbReference>
<evidence type="ECO:0000313" key="1">
    <source>
        <dbReference type="EMBL" id="GAA1738345.1"/>
    </source>
</evidence>
<gene>
    <name evidence="1" type="ORF">GCM10009681_06360</name>
</gene>
<sequence length="68" mass="7587">MHIDATRDHDLPAHIDDPDIARGVNAPDLFDATRIDEHVSRLDAILCDYRSTGEHESLRHTSPSQRGG</sequence>